<dbReference type="EMBL" id="JAMLJM010000001">
    <property type="protein sequence ID" value="MCL9808307.1"/>
    <property type="molecule type" value="Genomic_DNA"/>
</dbReference>
<accession>A0ABT0TLE3</accession>
<dbReference type="Pfam" id="PF13366">
    <property type="entry name" value="PDDEXK_3"/>
    <property type="match status" value="1"/>
</dbReference>
<dbReference type="InterPro" id="IPR026350">
    <property type="entry name" value="GxxExxY"/>
</dbReference>
<dbReference type="Proteomes" id="UP001317191">
    <property type="component" value="Unassembled WGS sequence"/>
</dbReference>
<protein>
    <submittedName>
        <fullName evidence="1">GxxExxY protein</fullName>
    </submittedName>
</protein>
<proteinExistence type="predicted"/>
<comment type="caution">
    <text evidence="1">The sequence shown here is derived from an EMBL/GenBank/DDBJ whole genome shotgun (WGS) entry which is preliminary data.</text>
</comment>
<name>A0ABT0TLE3_9FLAO</name>
<reference evidence="1 2" key="1">
    <citation type="submission" date="2022-05" db="EMBL/GenBank/DDBJ databases">
        <title>Flavobacterium sp., isolated from activated sludge.</title>
        <authorList>
            <person name="Ran Q."/>
        </authorList>
    </citation>
    <scope>NUCLEOTIDE SEQUENCE [LARGE SCALE GENOMIC DNA]</scope>
    <source>
        <strain evidence="1 2">HXWNR70</strain>
    </source>
</reference>
<organism evidence="1 2">
    <name type="scientific">Flavobacterium luminosum</name>
    <dbReference type="NCBI Taxonomy" id="2949086"/>
    <lineage>
        <taxon>Bacteria</taxon>
        <taxon>Pseudomonadati</taxon>
        <taxon>Bacteroidota</taxon>
        <taxon>Flavobacteriia</taxon>
        <taxon>Flavobacteriales</taxon>
        <taxon>Flavobacteriaceae</taxon>
        <taxon>Flavobacterium</taxon>
    </lineage>
</organism>
<evidence type="ECO:0000313" key="1">
    <source>
        <dbReference type="EMBL" id="MCL9808307.1"/>
    </source>
</evidence>
<dbReference type="RefSeq" id="WP_250591301.1">
    <property type="nucleotide sequence ID" value="NZ_JAMLJM010000001.1"/>
</dbReference>
<keyword evidence="2" id="KW-1185">Reference proteome</keyword>
<sequence>MKNVTKTQLKDLVYRVNGAAIEVHKRLGPGLLETVYHKCLIKELELRNINLISEFNIPINYKGFELDSKLRCDILVENILVVELKAVAEMNPIYEAQLLTYMNLLVKPIGLLINFNVKNIYYEGQQTFVNEIYKTLWD</sequence>
<dbReference type="NCBIfam" id="TIGR04256">
    <property type="entry name" value="GxxExxY"/>
    <property type="match status" value="1"/>
</dbReference>
<gene>
    <name evidence="1" type="ORF">NAT50_02950</name>
</gene>
<evidence type="ECO:0000313" key="2">
    <source>
        <dbReference type="Proteomes" id="UP001317191"/>
    </source>
</evidence>